<evidence type="ECO:0000256" key="5">
    <source>
        <dbReference type="ARBA" id="ARBA00023284"/>
    </source>
</evidence>
<protein>
    <submittedName>
        <fullName evidence="8">Thioredoxin domain-containing protein</fullName>
    </submittedName>
</protein>
<organism evidence="8 9">
    <name type="scientific">Pseudokineococcus basanitobsidens</name>
    <dbReference type="NCBI Taxonomy" id="1926649"/>
    <lineage>
        <taxon>Bacteria</taxon>
        <taxon>Bacillati</taxon>
        <taxon>Actinomycetota</taxon>
        <taxon>Actinomycetes</taxon>
        <taxon>Kineosporiales</taxon>
        <taxon>Kineosporiaceae</taxon>
        <taxon>Pseudokineococcus</taxon>
    </lineage>
</organism>
<dbReference type="SUPFAM" id="SSF52833">
    <property type="entry name" value="Thioredoxin-like"/>
    <property type="match status" value="1"/>
</dbReference>
<dbReference type="InterPro" id="IPR036249">
    <property type="entry name" value="Thioredoxin-like_sf"/>
</dbReference>
<keyword evidence="3" id="KW-0560">Oxidoreductase</keyword>
<proteinExistence type="inferred from homology"/>
<evidence type="ECO:0000256" key="6">
    <source>
        <dbReference type="SAM" id="MobiDB-lite"/>
    </source>
</evidence>
<comment type="similarity">
    <text evidence="1">Belongs to the thioredoxin family. DsbA subfamily.</text>
</comment>
<reference evidence="8 9" key="1">
    <citation type="journal article" date="2017" name="Int. J. Syst. Evol. Microbiol.">
        <title>Pseudokineococcus basanitobsidens sp. nov., isolated from volcanic rock.</title>
        <authorList>
            <person name="Lee D.W."/>
            <person name="Park M.Y."/>
            <person name="Kim J.J."/>
            <person name="Kim B.S."/>
        </authorList>
    </citation>
    <scope>NUCLEOTIDE SEQUENCE [LARGE SCALE GENOMIC DNA]</scope>
    <source>
        <strain evidence="8 9">DSM 103726</strain>
    </source>
</reference>
<comment type="caution">
    <text evidence="8">The sequence shown here is derived from an EMBL/GenBank/DDBJ whole genome shotgun (WGS) entry which is preliminary data.</text>
</comment>
<sequence length="253" mass="26882">MSPDPRKPSKAERQADARAKARAMREQRERAARRKRLGLVTAAALVAAAVVAVVVVAVVSGQEDDVPQATPTSFTEDGGYVTGEADAPVSVTIYQDYQCPFCAQFEQTNGEFISGLRDSGDISVTYHPLNLLSRFGDYSVRSASAAVCVAEEAPEQFLAFNDALYDNQPPEGGDGLSDAQITSVADEAGVPGDVDSCITSGRYTDWVDQVTEDRDERVQGTPTVLVDDQQVEDVAQFQAVVTDAVAGTAPASS</sequence>
<evidence type="ECO:0000256" key="3">
    <source>
        <dbReference type="ARBA" id="ARBA00023002"/>
    </source>
</evidence>
<keyword evidence="5" id="KW-0676">Redox-active center</keyword>
<dbReference type="Gene3D" id="3.40.30.10">
    <property type="entry name" value="Glutaredoxin"/>
    <property type="match status" value="1"/>
</dbReference>
<dbReference type="PANTHER" id="PTHR13887:SF14">
    <property type="entry name" value="DISULFIDE BOND FORMATION PROTEIN D"/>
    <property type="match status" value="1"/>
</dbReference>
<evidence type="ECO:0000256" key="4">
    <source>
        <dbReference type="ARBA" id="ARBA00023157"/>
    </source>
</evidence>
<dbReference type="Proteomes" id="UP001387100">
    <property type="component" value="Unassembled WGS sequence"/>
</dbReference>
<evidence type="ECO:0000313" key="8">
    <source>
        <dbReference type="EMBL" id="MEJ5944184.1"/>
    </source>
</evidence>
<feature type="domain" description="Thioredoxin-like fold" evidence="7">
    <location>
        <begin position="77"/>
        <end position="239"/>
    </location>
</feature>
<feature type="region of interest" description="Disordered" evidence="6">
    <location>
        <begin position="1"/>
        <end position="28"/>
    </location>
</feature>
<evidence type="ECO:0000313" key="9">
    <source>
        <dbReference type="Proteomes" id="UP001387100"/>
    </source>
</evidence>
<dbReference type="InterPro" id="IPR012336">
    <property type="entry name" value="Thioredoxin-like_fold"/>
</dbReference>
<keyword evidence="4" id="KW-1015">Disulfide bond</keyword>
<name>A0ABU8RGK3_9ACTN</name>
<accession>A0ABU8RGK3</accession>
<keyword evidence="9" id="KW-1185">Reference proteome</keyword>
<dbReference type="EMBL" id="JBBIAA010000002">
    <property type="protein sequence ID" value="MEJ5944184.1"/>
    <property type="molecule type" value="Genomic_DNA"/>
</dbReference>
<keyword evidence="2" id="KW-0732">Signal</keyword>
<dbReference type="PANTHER" id="PTHR13887">
    <property type="entry name" value="GLUTATHIONE S-TRANSFERASE KAPPA"/>
    <property type="match status" value="1"/>
</dbReference>
<gene>
    <name evidence="8" type="ORF">WDZ17_02610</name>
</gene>
<dbReference type="Pfam" id="PF13462">
    <property type="entry name" value="Thioredoxin_4"/>
    <property type="match status" value="1"/>
</dbReference>
<evidence type="ECO:0000259" key="7">
    <source>
        <dbReference type="Pfam" id="PF13462"/>
    </source>
</evidence>
<dbReference type="CDD" id="cd02972">
    <property type="entry name" value="DsbA_family"/>
    <property type="match status" value="1"/>
</dbReference>
<evidence type="ECO:0000256" key="2">
    <source>
        <dbReference type="ARBA" id="ARBA00022729"/>
    </source>
</evidence>
<dbReference type="RefSeq" id="WP_339573575.1">
    <property type="nucleotide sequence ID" value="NZ_JBBIAA010000002.1"/>
</dbReference>
<evidence type="ECO:0000256" key="1">
    <source>
        <dbReference type="ARBA" id="ARBA00005791"/>
    </source>
</evidence>